<accession>A0A0A9H2C3</accession>
<evidence type="ECO:0000313" key="1">
    <source>
        <dbReference type="EMBL" id="JAE30917.1"/>
    </source>
</evidence>
<dbReference type="EMBL" id="GBRH01166979">
    <property type="protein sequence ID" value="JAE30917.1"/>
    <property type="molecule type" value="Transcribed_RNA"/>
</dbReference>
<proteinExistence type="predicted"/>
<sequence length="57" mass="6160">MGMITMQANLDAITVLNSVNIEFSCCVDAVKHDELSGESYAEICGGQMHIEHCPCSI</sequence>
<reference evidence="1" key="1">
    <citation type="submission" date="2014-09" db="EMBL/GenBank/DDBJ databases">
        <authorList>
            <person name="Magalhaes I.L.F."/>
            <person name="Oliveira U."/>
            <person name="Santos F.R."/>
            <person name="Vidigal T.H.D.A."/>
            <person name="Brescovit A.D."/>
            <person name="Santos A.J."/>
        </authorList>
    </citation>
    <scope>NUCLEOTIDE SEQUENCE</scope>
    <source>
        <tissue evidence="1">Shoot tissue taken approximately 20 cm above the soil surface</tissue>
    </source>
</reference>
<dbReference type="AlphaFoldDB" id="A0A0A9H2C3"/>
<protein>
    <submittedName>
        <fullName evidence="1">Uncharacterized protein</fullName>
    </submittedName>
</protein>
<reference evidence="1" key="2">
    <citation type="journal article" date="2015" name="Data Brief">
        <title>Shoot transcriptome of the giant reed, Arundo donax.</title>
        <authorList>
            <person name="Barrero R.A."/>
            <person name="Guerrero F.D."/>
            <person name="Moolhuijzen P."/>
            <person name="Goolsby J.A."/>
            <person name="Tidwell J."/>
            <person name="Bellgard S.E."/>
            <person name="Bellgard M.I."/>
        </authorList>
    </citation>
    <scope>NUCLEOTIDE SEQUENCE</scope>
    <source>
        <tissue evidence="1">Shoot tissue taken approximately 20 cm above the soil surface</tissue>
    </source>
</reference>
<name>A0A0A9H2C3_ARUDO</name>
<organism evidence="1">
    <name type="scientific">Arundo donax</name>
    <name type="common">Giant reed</name>
    <name type="synonym">Donax arundinaceus</name>
    <dbReference type="NCBI Taxonomy" id="35708"/>
    <lineage>
        <taxon>Eukaryota</taxon>
        <taxon>Viridiplantae</taxon>
        <taxon>Streptophyta</taxon>
        <taxon>Embryophyta</taxon>
        <taxon>Tracheophyta</taxon>
        <taxon>Spermatophyta</taxon>
        <taxon>Magnoliopsida</taxon>
        <taxon>Liliopsida</taxon>
        <taxon>Poales</taxon>
        <taxon>Poaceae</taxon>
        <taxon>PACMAD clade</taxon>
        <taxon>Arundinoideae</taxon>
        <taxon>Arundineae</taxon>
        <taxon>Arundo</taxon>
    </lineage>
</organism>